<comment type="similarity">
    <text evidence="1 2">Belongs to the small heat shock protein (HSP20) family.</text>
</comment>
<evidence type="ECO:0000313" key="7">
    <source>
        <dbReference type="Proteomes" id="UP000230131"/>
    </source>
</evidence>
<dbReference type="Gene3D" id="2.60.40.790">
    <property type="match status" value="1"/>
</dbReference>
<feature type="non-terminal residue" evidence="6">
    <location>
        <position position="169"/>
    </location>
</feature>
<feature type="domain" description="SHSP" evidence="4">
    <location>
        <begin position="66"/>
        <end position="169"/>
    </location>
</feature>
<sequence length="169" mass="19357">MTDNDKKDFFAKLLGVEETVEKEETTPPFVRKPRIKNKTKAEEEKPAEEPKAIIEEKAFEMEPDIFEEAEGSLTLDVYQTPTSIIVESAVAGVNPEDLDISITSDSISVRGKREKMEKVEEKDYLFQECYWGRFSRSIMFPQEVDPDRAQASLKNGVLKIVLPKLNRQK</sequence>
<evidence type="ECO:0000256" key="2">
    <source>
        <dbReference type="RuleBase" id="RU003616"/>
    </source>
</evidence>
<evidence type="ECO:0000259" key="5">
    <source>
        <dbReference type="PROSITE" id="PS51203"/>
    </source>
</evidence>
<dbReference type="Proteomes" id="UP000230131">
    <property type="component" value="Unassembled WGS sequence"/>
</dbReference>
<dbReference type="EMBL" id="PEVH01000038">
    <property type="protein sequence ID" value="PIU99165.1"/>
    <property type="molecule type" value="Genomic_DNA"/>
</dbReference>
<dbReference type="SUPFAM" id="SSF49764">
    <property type="entry name" value="HSP20-like chaperones"/>
    <property type="match status" value="1"/>
</dbReference>
<dbReference type="PROSITE" id="PS01031">
    <property type="entry name" value="SHSP"/>
    <property type="match status" value="1"/>
</dbReference>
<comment type="caution">
    <text evidence="6">The sequence shown here is derived from an EMBL/GenBank/DDBJ whole genome shotgun (WGS) entry which is preliminary data.</text>
</comment>
<evidence type="ECO:0000256" key="3">
    <source>
        <dbReference type="SAM" id="MobiDB-lite"/>
    </source>
</evidence>
<evidence type="ECO:0000256" key="1">
    <source>
        <dbReference type="PROSITE-ProRule" id="PRU00285"/>
    </source>
</evidence>
<dbReference type="InterPro" id="IPR008978">
    <property type="entry name" value="HSP20-like_chaperone"/>
</dbReference>
<evidence type="ECO:0000313" key="6">
    <source>
        <dbReference type="EMBL" id="PIU99165.1"/>
    </source>
</evidence>
<dbReference type="PROSITE" id="PS51203">
    <property type="entry name" value="CS"/>
    <property type="match status" value="1"/>
</dbReference>
<dbReference type="InterPro" id="IPR031107">
    <property type="entry name" value="Small_HSP"/>
</dbReference>
<gene>
    <name evidence="6" type="ORF">COS59_01230</name>
</gene>
<organism evidence="6 7">
    <name type="scientific">Candidatus Wolfebacteria bacterium CG03_land_8_20_14_0_80_36_15</name>
    <dbReference type="NCBI Taxonomy" id="1975067"/>
    <lineage>
        <taxon>Bacteria</taxon>
        <taxon>Candidatus Wolfeibacteriota</taxon>
    </lineage>
</organism>
<reference evidence="7" key="1">
    <citation type="submission" date="2017-09" db="EMBL/GenBank/DDBJ databases">
        <title>Depth-based differentiation of microbial function through sediment-hosted aquifers and enrichment of novel symbionts in the deep terrestrial subsurface.</title>
        <authorList>
            <person name="Probst A.J."/>
            <person name="Ladd B."/>
            <person name="Jarett J.K."/>
            <person name="Geller-Mcgrath D.E."/>
            <person name="Sieber C.M.K."/>
            <person name="Emerson J.B."/>
            <person name="Anantharaman K."/>
            <person name="Thomas B.C."/>
            <person name="Malmstrom R."/>
            <person name="Stieglmeier M."/>
            <person name="Klingl A."/>
            <person name="Woyke T."/>
            <person name="Ryan C.M."/>
            <person name="Banfield J.F."/>
        </authorList>
    </citation>
    <scope>NUCLEOTIDE SEQUENCE [LARGE SCALE GENOMIC DNA]</scope>
</reference>
<dbReference type="InterPro" id="IPR007052">
    <property type="entry name" value="CS_dom"/>
</dbReference>
<name>A0A2M7B7S8_9BACT</name>
<evidence type="ECO:0000259" key="4">
    <source>
        <dbReference type="PROSITE" id="PS01031"/>
    </source>
</evidence>
<dbReference type="Pfam" id="PF00011">
    <property type="entry name" value="HSP20"/>
    <property type="match status" value="1"/>
</dbReference>
<dbReference type="PANTHER" id="PTHR11527">
    <property type="entry name" value="HEAT-SHOCK PROTEIN 20 FAMILY MEMBER"/>
    <property type="match status" value="1"/>
</dbReference>
<accession>A0A2M7B7S8</accession>
<dbReference type="AlphaFoldDB" id="A0A2M7B7S8"/>
<feature type="compositionally biased region" description="Basic and acidic residues" evidence="3">
    <location>
        <begin position="39"/>
        <end position="51"/>
    </location>
</feature>
<dbReference type="CDD" id="cd06464">
    <property type="entry name" value="ACD_sHsps-like"/>
    <property type="match status" value="1"/>
</dbReference>
<feature type="domain" description="CS" evidence="5">
    <location>
        <begin position="70"/>
        <end position="169"/>
    </location>
</feature>
<protein>
    <submittedName>
        <fullName evidence="6">Uncharacterized protein</fullName>
    </submittedName>
</protein>
<feature type="region of interest" description="Disordered" evidence="3">
    <location>
        <begin position="20"/>
        <end position="51"/>
    </location>
</feature>
<proteinExistence type="inferred from homology"/>
<dbReference type="InterPro" id="IPR002068">
    <property type="entry name" value="A-crystallin/Hsp20_dom"/>
</dbReference>